<evidence type="ECO:0000256" key="1">
    <source>
        <dbReference type="SAM" id="MobiDB-lite"/>
    </source>
</evidence>
<proteinExistence type="predicted"/>
<feature type="compositionally biased region" description="Low complexity" evidence="1">
    <location>
        <begin position="88"/>
        <end position="110"/>
    </location>
</feature>
<reference evidence="2" key="2">
    <citation type="submission" date="2008-12" db="EMBL/GenBank/DDBJ databases">
        <title>Improved gene annotation of the rice (Oryza sativa) genomes.</title>
        <authorList>
            <person name="Wang J."/>
            <person name="Li R."/>
            <person name="Fan W."/>
            <person name="Huang Q."/>
            <person name="Zhang J."/>
            <person name="Zhou Y."/>
            <person name="Hu Y."/>
            <person name="Zi S."/>
            <person name="Li J."/>
            <person name="Ni P."/>
            <person name="Zheng H."/>
            <person name="Zhang Y."/>
            <person name="Zhao M."/>
            <person name="Hao Q."/>
            <person name="McDermott J."/>
            <person name="Samudrala R."/>
            <person name="Kristiansen K."/>
            <person name="Wong G.K.-S."/>
        </authorList>
    </citation>
    <scope>NUCLEOTIDE SEQUENCE</scope>
</reference>
<evidence type="ECO:0000313" key="2">
    <source>
        <dbReference type="EMBL" id="EEE66850.1"/>
    </source>
</evidence>
<protein>
    <submittedName>
        <fullName evidence="2">Uncharacterized protein</fullName>
    </submittedName>
</protein>
<dbReference type="Proteomes" id="UP000007752">
    <property type="component" value="Chromosome 7"/>
</dbReference>
<feature type="region of interest" description="Disordered" evidence="1">
    <location>
        <begin position="1"/>
        <end position="123"/>
    </location>
</feature>
<dbReference type="HOGENOM" id="CLU_2856590_0_0_1"/>
<dbReference type="AlphaFoldDB" id="B9FWB3"/>
<dbReference type="EMBL" id="CM000144">
    <property type="protein sequence ID" value="EEE66850.1"/>
    <property type="molecule type" value="Genomic_DNA"/>
</dbReference>
<name>B9FWB3_ORYSJ</name>
<sequence>MRGGGLPSPTAAGGGLGDGLWRRIRRRRPWEGRIRRPTEELGTRRARRRPAAATLPPPQCRSHIPDPRRSSRITGLPSIDGWRRRGRAFSSGAAGRSGGSASASQSPAASVTQRRRRGEPLGRKDLVKGKDTLMPLVDFQEKKCTGWRQLKILPSGVVKYLRNTCYEHLATLESDIFASLIQHILVGDC</sequence>
<reference evidence="2" key="1">
    <citation type="journal article" date="2005" name="PLoS Biol.">
        <title>The genomes of Oryza sativa: a history of duplications.</title>
        <authorList>
            <person name="Yu J."/>
            <person name="Wang J."/>
            <person name="Lin W."/>
            <person name="Li S."/>
            <person name="Li H."/>
            <person name="Zhou J."/>
            <person name="Ni P."/>
            <person name="Dong W."/>
            <person name="Hu S."/>
            <person name="Zeng C."/>
            <person name="Zhang J."/>
            <person name="Zhang Y."/>
            <person name="Li R."/>
            <person name="Xu Z."/>
            <person name="Li S."/>
            <person name="Li X."/>
            <person name="Zheng H."/>
            <person name="Cong L."/>
            <person name="Lin L."/>
            <person name="Yin J."/>
            <person name="Geng J."/>
            <person name="Li G."/>
            <person name="Shi J."/>
            <person name="Liu J."/>
            <person name="Lv H."/>
            <person name="Li J."/>
            <person name="Wang J."/>
            <person name="Deng Y."/>
            <person name="Ran L."/>
            <person name="Shi X."/>
            <person name="Wang X."/>
            <person name="Wu Q."/>
            <person name="Li C."/>
            <person name="Ren X."/>
            <person name="Wang J."/>
            <person name="Wang X."/>
            <person name="Li D."/>
            <person name="Liu D."/>
            <person name="Zhang X."/>
            <person name="Ji Z."/>
            <person name="Zhao W."/>
            <person name="Sun Y."/>
            <person name="Zhang Z."/>
            <person name="Bao J."/>
            <person name="Han Y."/>
            <person name="Dong L."/>
            <person name="Ji J."/>
            <person name="Chen P."/>
            <person name="Wu S."/>
            <person name="Liu J."/>
            <person name="Xiao Y."/>
            <person name="Bu D."/>
            <person name="Tan J."/>
            <person name="Yang L."/>
            <person name="Ye C."/>
            <person name="Zhang J."/>
            <person name="Xu J."/>
            <person name="Zhou Y."/>
            <person name="Yu Y."/>
            <person name="Zhang B."/>
            <person name="Zhuang S."/>
            <person name="Wei H."/>
            <person name="Liu B."/>
            <person name="Lei M."/>
            <person name="Yu H."/>
            <person name="Li Y."/>
            <person name="Xu H."/>
            <person name="Wei S."/>
            <person name="He X."/>
            <person name="Fang L."/>
            <person name="Zhang Z."/>
            <person name="Zhang Y."/>
            <person name="Huang X."/>
            <person name="Su Z."/>
            <person name="Tong W."/>
            <person name="Li J."/>
            <person name="Tong Z."/>
            <person name="Li S."/>
            <person name="Ye J."/>
            <person name="Wang L."/>
            <person name="Fang L."/>
            <person name="Lei T."/>
            <person name="Chen C."/>
            <person name="Chen H."/>
            <person name="Xu Z."/>
            <person name="Li H."/>
            <person name="Huang H."/>
            <person name="Zhang F."/>
            <person name="Xu H."/>
            <person name="Li N."/>
            <person name="Zhao C."/>
            <person name="Li S."/>
            <person name="Dong L."/>
            <person name="Huang Y."/>
            <person name="Li L."/>
            <person name="Xi Y."/>
            <person name="Qi Q."/>
            <person name="Li W."/>
            <person name="Zhang B."/>
            <person name="Hu W."/>
            <person name="Zhang Y."/>
            <person name="Tian X."/>
            <person name="Jiao Y."/>
            <person name="Liang X."/>
            <person name="Jin J."/>
            <person name="Gao L."/>
            <person name="Zheng W."/>
            <person name="Hao B."/>
            <person name="Liu S."/>
            <person name="Wang W."/>
            <person name="Yuan L."/>
            <person name="Cao M."/>
            <person name="McDermott J."/>
            <person name="Samudrala R."/>
            <person name="Wang J."/>
            <person name="Wong G.K."/>
            <person name="Yang H."/>
        </authorList>
    </citation>
    <scope>NUCLEOTIDE SEQUENCE [LARGE SCALE GENOMIC DNA]</scope>
</reference>
<organism evidence="2">
    <name type="scientific">Oryza sativa subsp. japonica</name>
    <name type="common">Rice</name>
    <dbReference type="NCBI Taxonomy" id="39947"/>
    <lineage>
        <taxon>Eukaryota</taxon>
        <taxon>Viridiplantae</taxon>
        <taxon>Streptophyta</taxon>
        <taxon>Embryophyta</taxon>
        <taxon>Tracheophyta</taxon>
        <taxon>Spermatophyta</taxon>
        <taxon>Magnoliopsida</taxon>
        <taxon>Liliopsida</taxon>
        <taxon>Poales</taxon>
        <taxon>Poaceae</taxon>
        <taxon>BOP clade</taxon>
        <taxon>Oryzoideae</taxon>
        <taxon>Oryzeae</taxon>
        <taxon>Oryzinae</taxon>
        <taxon>Oryza</taxon>
        <taxon>Oryza sativa</taxon>
    </lineage>
</organism>
<gene>
    <name evidence="2" type="ORF">OsJ_23638</name>
</gene>
<accession>B9FWB3</accession>
<feature type="compositionally biased region" description="Basic and acidic residues" evidence="1">
    <location>
        <begin position="29"/>
        <end position="43"/>
    </location>
</feature>
<feature type="compositionally biased region" description="Gly residues" evidence="1">
    <location>
        <begin position="1"/>
        <end position="18"/>
    </location>
</feature>